<comment type="caution">
    <text evidence="2">The sequence shown here is derived from an EMBL/GenBank/DDBJ whole genome shotgun (WGS) entry which is preliminary data.</text>
</comment>
<evidence type="ECO:0000313" key="2">
    <source>
        <dbReference type="EMBL" id="MDR6227047.1"/>
    </source>
</evidence>
<protein>
    <submittedName>
        <fullName evidence="2">Uncharacterized protein</fullName>
    </submittedName>
</protein>
<keyword evidence="3" id="KW-1185">Reference proteome</keyword>
<sequence>MTRKTAGFIILVIAFVYAFAELILLDPSFLNIVVSIILFVGAISFITGKKKDEKLFK</sequence>
<dbReference type="Proteomes" id="UP001185012">
    <property type="component" value="Unassembled WGS sequence"/>
</dbReference>
<reference evidence="2 3" key="1">
    <citation type="submission" date="2023-07" db="EMBL/GenBank/DDBJ databases">
        <title>Genomic Encyclopedia of Type Strains, Phase IV (KMG-IV): sequencing the most valuable type-strain genomes for metagenomic binning, comparative biology and taxonomic classification.</title>
        <authorList>
            <person name="Goeker M."/>
        </authorList>
    </citation>
    <scope>NUCLEOTIDE SEQUENCE [LARGE SCALE GENOMIC DNA]</scope>
    <source>
        <strain evidence="2 3">DSM 45903</strain>
    </source>
</reference>
<dbReference type="RefSeq" id="WP_309867788.1">
    <property type="nucleotide sequence ID" value="NZ_JAVDQG010000007.1"/>
</dbReference>
<keyword evidence="1" id="KW-0472">Membrane</keyword>
<keyword evidence="1" id="KW-0812">Transmembrane</keyword>
<evidence type="ECO:0000313" key="3">
    <source>
        <dbReference type="Proteomes" id="UP001185012"/>
    </source>
</evidence>
<dbReference type="EMBL" id="JAVDQG010000007">
    <property type="protein sequence ID" value="MDR6227047.1"/>
    <property type="molecule type" value="Genomic_DNA"/>
</dbReference>
<gene>
    <name evidence="2" type="ORF">JOE21_003059</name>
</gene>
<organism evidence="2 3">
    <name type="scientific">Desmospora profundinema</name>
    <dbReference type="NCBI Taxonomy" id="1571184"/>
    <lineage>
        <taxon>Bacteria</taxon>
        <taxon>Bacillati</taxon>
        <taxon>Bacillota</taxon>
        <taxon>Bacilli</taxon>
        <taxon>Bacillales</taxon>
        <taxon>Thermoactinomycetaceae</taxon>
        <taxon>Desmospora</taxon>
    </lineage>
</organism>
<accession>A0ABU1IR74</accession>
<proteinExistence type="predicted"/>
<evidence type="ECO:0000256" key="1">
    <source>
        <dbReference type="SAM" id="Phobius"/>
    </source>
</evidence>
<keyword evidence="1" id="KW-1133">Transmembrane helix</keyword>
<feature type="transmembrane region" description="Helical" evidence="1">
    <location>
        <begin position="30"/>
        <end position="48"/>
    </location>
</feature>
<name>A0ABU1IR74_9BACL</name>